<dbReference type="FunFam" id="3.40.390.10:FF:000010">
    <property type="entry name" value="72 kDa type IV collagenase"/>
    <property type="match status" value="1"/>
</dbReference>
<dbReference type="InterPro" id="IPR002477">
    <property type="entry name" value="Peptidoglycan-bd-like"/>
</dbReference>
<dbReference type="Pfam" id="PF00045">
    <property type="entry name" value="Hemopexin"/>
    <property type="match status" value="4"/>
</dbReference>
<dbReference type="GO" id="GO:0005615">
    <property type="term" value="C:extracellular space"/>
    <property type="evidence" value="ECO:0007669"/>
    <property type="project" value="TreeGrafter"/>
</dbReference>
<feature type="repeat" description="Hemopexin" evidence="24">
    <location>
        <begin position="511"/>
        <end position="557"/>
    </location>
</feature>
<evidence type="ECO:0000256" key="15">
    <source>
        <dbReference type="ARBA" id="ARBA00023157"/>
    </source>
</evidence>
<evidence type="ECO:0000256" key="19">
    <source>
        <dbReference type="PIRSR" id="PIRSR621190-2"/>
    </source>
</evidence>
<feature type="binding site" evidence="19">
    <location>
        <position position="470"/>
    </location>
    <ligand>
        <name>Ca(2+)</name>
        <dbReference type="ChEBI" id="CHEBI:29108"/>
        <label>4</label>
    </ligand>
</feature>
<feature type="disulfide bond" evidence="23">
    <location>
        <begin position="355"/>
        <end position="382"/>
    </location>
</feature>
<dbReference type="InterPro" id="IPR021158">
    <property type="entry name" value="Pept_M10A_Zn_BS"/>
</dbReference>
<feature type="binding site" evidence="19">
    <location>
        <position position="200"/>
    </location>
    <ligand>
        <name>Ca(2+)</name>
        <dbReference type="ChEBI" id="CHEBI:29108"/>
        <label>3</label>
    </ligand>
</feature>
<feature type="binding site" evidence="19">
    <location>
        <position position="203"/>
    </location>
    <ligand>
        <name>Ca(2+)</name>
        <dbReference type="ChEBI" id="CHEBI:29108"/>
        <label>1</label>
    </ligand>
</feature>
<feature type="binding site" evidence="19">
    <location>
        <position position="198"/>
    </location>
    <ligand>
        <name>Zn(2+)</name>
        <dbReference type="ChEBI" id="CHEBI:29105"/>
        <label>1</label>
    </ligand>
</feature>
<evidence type="ECO:0000256" key="23">
    <source>
        <dbReference type="PROSITE-ProRule" id="PRU00479"/>
    </source>
</evidence>
<dbReference type="GO" id="GO:0006508">
    <property type="term" value="P:proteolysis"/>
    <property type="evidence" value="ECO:0007669"/>
    <property type="project" value="UniProtKB-KW"/>
</dbReference>
<keyword evidence="6 17" id="KW-0479">Metal-binding</keyword>
<dbReference type="SUPFAM" id="SSF47090">
    <property type="entry name" value="PGBD-like"/>
    <property type="match status" value="1"/>
</dbReference>
<dbReference type="InterPro" id="IPR013806">
    <property type="entry name" value="Kringle-like"/>
</dbReference>
<sequence length="656" mass="74386">MARALALCAAFAMCLAAPTVAAPTNYLEGESEPQNDVDFAKKFLMKVGYFKKQNDSGGLFNLKDAVRDMQSFYGLPVTGQLDSNTIIAMKKPRCGVPDVAAYSHFPNKMKWSKEKITYRILNYTPDMDKSIVDDSIAEAFKVWSDVTPLTFERINEGEADIMIKFGVKEHGDGYPFDGKDGLLAHAFPPGEGTGGDSHFDEDEDWTNGKGQVVKVRYGNADGELCHFPFVYNGKTYNTCTKEGRTDGYTWCSTTADFEKDNKYGFCPSPELGTFGGNANEEPCKFPFTFLGKTYSSCTQEGRKDGSYWCSTTSNYDEDKKYGFCPQETQGTKGGNSEGSSCTFPFIFLGKTYDTCTSTGRSDQKAWCSTTSNYDNDKKWGFCPGSGYSLFLVAAHEFGHALGLEHSKDQNALMFPSYSFIENFHLPKDDIDGIQDLYGARSGVKPRYPTPSPTDGPVTHLDLCKNFKNIDAVAQIRDETYFFKDRYHWSTSDIRHKPRGPKLNQDTWPGLPEKVDAVYERPDSGFTIFFSGKQYWAYSRSSLQSGYPRSLTALSLPQNIERVDAAFNWKKNKKTYIFYKNQYWRYNERRQKMDHGYPKMIADNWNGIHEDVDAVFQFRGLGHSYFFKRWYYLRLDDKHVKVDKVGNIKKDWLGCSG</sequence>
<keyword evidence="10 17" id="KW-0862">Zinc</keyword>
<feature type="binding site" evidence="19">
    <location>
        <position position="565"/>
    </location>
    <ligand>
        <name>Ca(2+)</name>
        <dbReference type="ChEBI" id="CHEBI:29108"/>
        <label>5</label>
    </ligand>
</feature>
<evidence type="ECO:0000256" key="16">
    <source>
        <dbReference type="PIRSR" id="PIRSR001191-1"/>
    </source>
</evidence>
<dbReference type="Gene3D" id="2.110.10.10">
    <property type="entry name" value="Hemopexin-like domain"/>
    <property type="match status" value="1"/>
</dbReference>
<organism evidence="27 28">
    <name type="scientific">Eptatretus burgeri</name>
    <name type="common">Inshore hagfish</name>
    <dbReference type="NCBI Taxonomy" id="7764"/>
    <lineage>
        <taxon>Eukaryota</taxon>
        <taxon>Metazoa</taxon>
        <taxon>Chordata</taxon>
        <taxon>Craniata</taxon>
        <taxon>Vertebrata</taxon>
        <taxon>Cyclostomata</taxon>
        <taxon>Myxini</taxon>
        <taxon>Myxiniformes</taxon>
        <taxon>Myxinidae</taxon>
        <taxon>Eptatretinae</taxon>
        <taxon>Eptatretus</taxon>
    </lineage>
</organism>
<dbReference type="Gene3D" id="2.10.10.10">
    <property type="entry name" value="Fibronectin, type II, collagen-binding"/>
    <property type="match status" value="2"/>
</dbReference>
<dbReference type="InterPro" id="IPR024079">
    <property type="entry name" value="MetalloPept_cat_dom_sf"/>
</dbReference>
<keyword evidence="9" id="KW-0378">Hydrolase</keyword>
<dbReference type="AlphaFoldDB" id="A0A8C4Q8S7"/>
<dbReference type="Proteomes" id="UP000694388">
    <property type="component" value="Unplaced"/>
</dbReference>
<reference evidence="27" key="1">
    <citation type="submission" date="2025-08" db="UniProtKB">
        <authorList>
            <consortium name="Ensembl"/>
        </authorList>
    </citation>
    <scope>IDENTIFICATION</scope>
</reference>
<keyword evidence="15 20" id="KW-1015">Disulfide bond</keyword>
<dbReference type="PROSITE" id="PS00546">
    <property type="entry name" value="CYSTEINE_SWITCH"/>
    <property type="match status" value="1"/>
</dbReference>
<feature type="binding site" evidence="19">
    <location>
        <position position="612"/>
    </location>
    <ligand>
        <name>Ca(2+)</name>
        <dbReference type="ChEBI" id="CHEBI:29108"/>
        <label>4</label>
    </ligand>
</feature>
<feature type="disulfide bond" evidence="23">
    <location>
        <begin position="341"/>
        <end position="367"/>
    </location>
</feature>
<dbReference type="InterPro" id="IPR018487">
    <property type="entry name" value="Hemopexin-like_repeat"/>
</dbReference>
<evidence type="ECO:0000313" key="28">
    <source>
        <dbReference type="Proteomes" id="UP000694388"/>
    </source>
</evidence>
<dbReference type="PROSITE" id="PS51092">
    <property type="entry name" value="FN2_2"/>
    <property type="match status" value="3"/>
</dbReference>
<reference evidence="27" key="2">
    <citation type="submission" date="2025-09" db="UniProtKB">
        <authorList>
            <consortium name="Ensembl"/>
        </authorList>
    </citation>
    <scope>IDENTIFICATION</scope>
</reference>
<feature type="modified residue" description="Phosphotyrosine; by PKDCC" evidence="21">
    <location>
        <position position="546"/>
    </location>
</feature>
<feature type="binding site" evidence="19">
    <location>
        <position position="160"/>
    </location>
    <ligand>
        <name>Ca(2+)</name>
        <dbReference type="ChEBI" id="CHEBI:29108"/>
        <label>2</label>
    </ligand>
</feature>
<feature type="binding site" evidence="19">
    <location>
        <position position="177"/>
    </location>
    <ligand>
        <name>Ca(2+)</name>
        <dbReference type="ChEBI" id="CHEBI:29108"/>
        <label>3</label>
    </ligand>
</feature>
<evidence type="ECO:0000256" key="17">
    <source>
        <dbReference type="PIRSR" id="PIRSR001191-2"/>
    </source>
</evidence>
<evidence type="ECO:0000256" key="20">
    <source>
        <dbReference type="PIRSR" id="PIRSR621190-3"/>
    </source>
</evidence>
<dbReference type="GeneTree" id="ENSGT00940000158511"/>
<evidence type="ECO:0000256" key="9">
    <source>
        <dbReference type="ARBA" id="ARBA00022801"/>
    </source>
</evidence>
<feature type="binding site" evidence="19">
    <location>
        <position position="614"/>
    </location>
    <ligand>
        <name>Ca(2+)</name>
        <dbReference type="ChEBI" id="CHEBI:29108"/>
        <label>5</label>
    </ligand>
</feature>
<evidence type="ECO:0000256" key="7">
    <source>
        <dbReference type="ARBA" id="ARBA00022729"/>
    </source>
</evidence>
<evidence type="ECO:0000313" key="27">
    <source>
        <dbReference type="Ensembl" id="ENSEBUP00000011786.1"/>
    </source>
</evidence>
<protein>
    <submittedName>
        <fullName evidence="27">Matrix metallopeptidase 2</fullName>
    </submittedName>
</protein>
<evidence type="ECO:0000256" key="13">
    <source>
        <dbReference type="ARBA" id="ARBA00023105"/>
    </source>
</evidence>
<evidence type="ECO:0000256" key="12">
    <source>
        <dbReference type="ARBA" id="ARBA00023049"/>
    </source>
</evidence>
<feature type="binding site" evidence="19">
    <location>
        <position position="126"/>
    </location>
    <ligand>
        <name>Ca(2+)</name>
        <dbReference type="ChEBI" id="CHEBI:29108"/>
        <label>1</label>
    </ligand>
</feature>
<dbReference type="InterPro" id="IPR036375">
    <property type="entry name" value="Hemopexin-like_dom_sf"/>
</dbReference>
<evidence type="ECO:0000256" key="24">
    <source>
        <dbReference type="PROSITE-ProRule" id="PRU01011"/>
    </source>
</evidence>
<keyword evidence="8" id="KW-0677">Repeat</keyword>
<keyword evidence="14" id="KW-0865">Zymogen</keyword>
<dbReference type="InterPro" id="IPR036943">
    <property type="entry name" value="FN_type2_sf"/>
</dbReference>
<evidence type="ECO:0000256" key="18">
    <source>
        <dbReference type="PIRSR" id="PIRSR621190-1"/>
    </source>
</evidence>
<evidence type="ECO:0000256" key="6">
    <source>
        <dbReference type="ARBA" id="ARBA00022723"/>
    </source>
</evidence>
<dbReference type="PANTHER" id="PTHR10201:SF331">
    <property type="entry name" value="MATRIX METALLOPROTEINASE-14-LIKE ISOFORM X1"/>
    <property type="match status" value="1"/>
</dbReference>
<keyword evidence="13" id="KW-0177">Collagen degradation</keyword>
<dbReference type="InterPro" id="IPR000562">
    <property type="entry name" value="FN_type2_dom"/>
</dbReference>
<comment type="similarity">
    <text evidence="2">Belongs to the peptidase M10A family.</text>
</comment>
<feature type="binding site" evidence="19">
    <location>
        <position position="172"/>
    </location>
    <ligand>
        <name>Zn(2+)</name>
        <dbReference type="ChEBI" id="CHEBI:29105"/>
        <label>1</label>
    </ligand>
</feature>
<feature type="active site" evidence="18">
    <location>
        <position position="223"/>
    </location>
</feature>
<feature type="binding site" evidence="17">
    <location>
        <position position="226"/>
    </location>
    <ligand>
        <name>Zn(2+)</name>
        <dbReference type="ChEBI" id="CHEBI:29105"/>
        <label>2</label>
        <note>catalytic</note>
    </ligand>
</feature>
<dbReference type="InterPro" id="IPR006026">
    <property type="entry name" value="Peptidase_Metallo"/>
</dbReference>
<evidence type="ECO:0000256" key="21">
    <source>
        <dbReference type="PIRSR" id="PIRSR621190-4"/>
    </source>
</evidence>
<dbReference type="InterPro" id="IPR036365">
    <property type="entry name" value="PGBD-like_sf"/>
</dbReference>
<feature type="binding site" description="in inhibited form" evidence="19">
    <location>
        <position position="94"/>
    </location>
    <ligand>
        <name>Zn(2+)</name>
        <dbReference type="ChEBI" id="CHEBI:29105"/>
        <label>2</label>
        <note>catalytic</note>
    </ligand>
</feature>
<dbReference type="SMART" id="SM00059">
    <property type="entry name" value="FN2"/>
    <property type="match status" value="3"/>
</dbReference>
<feature type="binding site" evidence="19">
    <location>
        <position position="196"/>
    </location>
    <ligand>
        <name>Ca(2+)</name>
        <dbReference type="ChEBI" id="CHEBI:29108"/>
        <label>2</label>
    </ligand>
</feature>
<keyword evidence="11 19" id="KW-0106">Calcium</keyword>
<dbReference type="GO" id="GO:0031012">
    <property type="term" value="C:extracellular matrix"/>
    <property type="evidence" value="ECO:0007669"/>
    <property type="project" value="InterPro"/>
</dbReference>
<keyword evidence="4" id="KW-0272">Extracellular matrix</keyword>
<keyword evidence="3" id="KW-0964">Secreted</keyword>
<feature type="active site" evidence="16">
    <location>
        <position position="396"/>
    </location>
</feature>
<evidence type="ECO:0000256" key="10">
    <source>
        <dbReference type="ARBA" id="ARBA00022833"/>
    </source>
</evidence>
<feature type="disulfide bond" evidence="23">
    <location>
        <begin position="239"/>
        <end position="266"/>
    </location>
</feature>
<dbReference type="GO" id="GO:0030198">
    <property type="term" value="P:extracellular matrix organization"/>
    <property type="evidence" value="ECO:0007669"/>
    <property type="project" value="TreeGrafter"/>
</dbReference>
<dbReference type="PROSITE" id="PS51642">
    <property type="entry name" value="HEMOPEXIN_2"/>
    <property type="match status" value="4"/>
</dbReference>
<dbReference type="CDD" id="cd00094">
    <property type="entry name" value="HX"/>
    <property type="match status" value="1"/>
</dbReference>
<accession>A0A8C4Q8S7</accession>
<feature type="binding site" evidence="19">
    <location>
        <position position="178"/>
    </location>
    <ligand>
        <name>Ca(2+)</name>
        <dbReference type="ChEBI" id="CHEBI:29108"/>
        <label>3</label>
    </ligand>
</feature>
<evidence type="ECO:0000256" key="3">
    <source>
        <dbReference type="ARBA" id="ARBA00022525"/>
    </source>
</evidence>
<dbReference type="FunFam" id="2.110.10.10:FF:000002">
    <property type="entry name" value="Matrix metallopeptidase 3"/>
    <property type="match status" value="1"/>
</dbReference>
<dbReference type="GO" id="GO:0004222">
    <property type="term" value="F:metalloendopeptidase activity"/>
    <property type="evidence" value="ECO:0007669"/>
    <property type="project" value="InterPro"/>
</dbReference>
<evidence type="ECO:0000256" key="1">
    <source>
        <dbReference type="ARBA" id="ARBA00004498"/>
    </source>
</evidence>
<comment type="cofactor">
    <cofactor evidence="19">
        <name>Zn(2+)</name>
        <dbReference type="ChEBI" id="CHEBI:29105"/>
    </cofactor>
    <text evidence="19">Binds 2 Zn(2+) ions per subunit.</text>
</comment>
<feature type="domain" description="Fibronectin type-II" evidence="26">
    <location>
        <begin position="336"/>
        <end position="384"/>
    </location>
</feature>
<dbReference type="PIRSF" id="PIRSF001191">
    <property type="entry name" value="Peptidase_M10A_matrix"/>
    <property type="match status" value="1"/>
</dbReference>
<dbReference type="InterPro" id="IPR021190">
    <property type="entry name" value="Pept_M10A"/>
</dbReference>
<keyword evidence="12" id="KW-0482">Metalloprotease</keyword>
<comment type="subcellular location">
    <subcellularLocation>
        <location evidence="1">Secreted</location>
        <location evidence="1">Extracellular space</location>
        <location evidence="1">Extracellular matrix</location>
    </subcellularLocation>
</comment>
<name>A0A8C4Q8S7_EPTBU</name>
<dbReference type="PRINTS" id="PR00138">
    <property type="entry name" value="MATRIXIN"/>
</dbReference>
<dbReference type="Gene3D" id="3.40.390.10">
    <property type="entry name" value="Collagenase (Catalytic Domain)"/>
    <property type="match status" value="2"/>
</dbReference>
<feature type="repeat" description="Hemopexin" evidence="24">
    <location>
        <begin position="559"/>
        <end position="607"/>
    </location>
</feature>
<dbReference type="InterPro" id="IPR000585">
    <property type="entry name" value="Hemopexin-like_dom"/>
</dbReference>
<keyword evidence="7 25" id="KW-0732">Signal</keyword>
<dbReference type="CDD" id="cd00062">
    <property type="entry name" value="FN2"/>
    <property type="match status" value="3"/>
</dbReference>
<dbReference type="CDD" id="cd04278">
    <property type="entry name" value="ZnMc_MMP"/>
    <property type="match status" value="1"/>
</dbReference>
<dbReference type="PROSITE" id="PS00023">
    <property type="entry name" value="FN2_1"/>
    <property type="match status" value="2"/>
</dbReference>
<dbReference type="InterPro" id="IPR033739">
    <property type="entry name" value="M10A_MMP"/>
</dbReference>
<evidence type="ECO:0000256" key="5">
    <source>
        <dbReference type="ARBA" id="ARBA00022670"/>
    </source>
</evidence>
<dbReference type="PRINTS" id="PR00013">
    <property type="entry name" value="FNTYPEII"/>
</dbReference>
<feature type="signal peptide" evidence="25">
    <location>
        <begin position="1"/>
        <end position="21"/>
    </location>
</feature>
<dbReference type="SMART" id="SM00235">
    <property type="entry name" value="ZnMc"/>
    <property type="match status" value="1"/>
</dbReference>
<feature type="repeat" description="Hemopexin" evidence="24">
    <location>
        <begin position="608"/>
        <end position="654"/>
    </location>
</feature>
<dbReference type="Ensembl" id="ENSEBUT00000012362.1">
    <property type="protein sequence ID" value="ENSEBUP00000011786.1"/>
    <property type="gene ID" value="ENSEBUG00000007543.1"/>
</dbReference>
<feature type="binding site" evidence="19">
    <location>
        <position position="170"/>
    </location>
    <ligand>
        <name>Zn(2+)</name>
        <dbReference type="ChEBI" id="CHEBI:29105"/>
        <label>1</label>
    </ligand>
</feature>
<feature type="binding site" evidence="19">
    <location>
        <position position="182"/>
    </location>
    <ligand>
        <name>Ca(2+)</name>
        <dbReference type="ChEBI" id="CHEBI:29108"/>
        <label>3</label>
    </ligand>
</feature>
<proteinExistence type="inferred from homology"/>
<feature type="disulfide bond" evidence="20">
    <location>
        <begin position="463"/>
        <end position="654"/>
    </location>
</feature>
<dbReference type="OMA" id="CPKDSCN"/>
<dbReference type="SUPFAM" id="SSF50923">
    <property type="entry name" value="Hemopexin-like domain"/>
    <property type="match status" value="1"/>
</dbReference>
<feature type="domain" description="Fibronectin type-II" evidence="26">
    <location>
        <begin position="278"/>
        <end position="326"/>
    </location>
</feature>
<feature type="disulfide bond" evidence="23">
    <location>
        <begin position="297"/>
        <end position="324"/>
    </location>
</feature>
<feature type="chain" id="PRO_5034579156" evidence="25">
    <location>
        <begin position="22"/>
        <end position="656"/>
    </location>
</feature>
<dbReference type="GO" id="GO:0030574">
    <property type="term" value="P:collagen catabolic process"/>
    <property type="evidence" value="ECO:0007669"/>
    <property type="project" value="UniProtKB-KW"/>
</dbReference>
<comment type="cofactor">
    <cofactor evidence="19">
        <name>Ca(2+)</name>
        <dbReference type="ChEBI" id="CHEBI:29108"/>
    </cofactor>
    <text evidence="19">Can bind about 5 Ca(2+) ions per subunit.</text>
</comment>
<dbReference type="SMART" id="SM00120">
    <property type="entry name" value="HX"/>
    <property type="match status" value="4"/>
</dbReference>
<feature type="domain" description="Fibronectin type-II" evidence="26">
    <location>
        <begin position="220"/>
        <end position="268"/>
    </location>
</feature>
<dbReference type="Pfam" id="PF01471">
    <property type="entry name" value="PG_binding_1"/>
    <property type="match status" value="1"/>
</dbReference>
<evidence type="ECO:0000259" key="26">
    <source>
        <dbReference type="PROSITE" id="PS51092"/>
    </source>
</evidence>
<keyword evidence="5" id="KW-0645">Protease</keyword>
<feature type="short sequence motif" description="Cysteine switch" evidence="22">
    <location>
        <begin position="92"/>
        <end position="99"/>
    </location>
</feature>
<feature type="binding site" evidence="19">
    <location>
        <position position="185"/>
    </location>
    <ligand>
        <name>Zn(2+)</name>
        <dbReference type="ChEBI" id="CHEBI:29105"/>
        <label>1</label>
    </ligand>
</feature>
<evidence type="ECO:0000256" key="25">
    <source>
        <dbReference type="SAM" id="SignalP"/>
    </source>
</evidence>
<dbReference type="PANTHER" id="PTHR10201">
    <property type="entry name" value="MATRIX METALLOPROTEINASE"/>
    <property type="match status" value="1"/>
</dbReference>
<keyword evidence="28" id="KW-1185">Reference proteome</keyword>
<evidence type="ECO:0000256" key="8">
    <source>
        <dbReference type="ARBA" id="ARBA00022737"/>
    </source>
</evidence>
<evidence type="ECO:0000256" key="14">
    <source>
        <dbReference type="ARBA" id="ARBA00023145"/>
    </source>
</evidence>
<feature type="binding site" evidence="19">
    <location>
        <position position="194"/>
    </location>
    <ligand>
        <name>Ca(2+)</name>
        <dbReference type="ChEBI" id="CHEBI:29108"/>
        <label>2</label>
    </ligand>
</feature>
<feature type="repeat" description="Hemopexin" evidence="24">
    <location>
        <begin position="466"/>
        <end position="510"/>
    </location>
</feature>
<feature type="disulfide bond" evidence="23">
    <location>
        <begin position="225"/>
        <end position="251"/>
    </location>
</feature>
<evidence type="ECO:0000256" key="22">
    <source>
        <dbReference type="PIRSR" id="PIRSR621190-5"/>
    </source>
</evidence>
<dbReference type="Pfam" id="PF00413">
    <property type="entry name" value="Peptidase_M10"/>
    <property type="match status" value="2"/>
</dbReference>
<feature type="binding site" evidence="19">
    <location>
        <position position="515"/>
    </location>
    <ligand>
        <name>Ca(2+)</name>
        <dbReference type="ChEBI" id="CHEBI:29108"/>
        <label>4</label>
    </ligand>
</feature>
<feature type="disulfide bond" evidence="23">
    <location>
        <begin position="283"/>
        <end position="309"/>
    </location>
</feature>
<dbReference type="SUPFAM" id="SSF55486">
    <property type="entry name" value="Metalloproteases ('zincins'), catalytic domain"/>
    <property type="match status" value="1"/>
</dbReference>
<dbReference type="SUPFAM" id="SSF57440">
    <property type="entry name" value="Kringle-like"/>
    <property type="match status" value="3"/>
</dbReference>
<feature type="binding site" evidence="19">
    <location>
        <position position="203"/>
    </location>
    <ligand>
        <name>Ca(2+)</name>
        <dbReference type="ChEBI" id="CHEBI:29108"/>
        <label>3</label>
    </ligand>
</feature>
<evidence type="ECO:0000256" key="2">
    <source>
        <dbReference type="ARBA" id="ARBA00010370"/>
    </source>
</evidence>
<evidence type="ECO:0000256" key="4">
    <source>
        <dbReference type="ARBA" id="ARBA00022530"/>
    </source>
</evidence>
<evidence type="ECO:0000256" key="11">
    <source>
        <dbReference type="ARBA" id="ARBA00022837"/>
    </source>
</evidence>
<dbReference type="Pfam" id="PF00040">
    <property type="entry name" value="fn2"/>
    <property type="match status" value="2"/>
</dbReference>
<dbReference type="GO" id="GO:0008270">
    <property type="term" value="F:zinc ion binding"/>
    <property type="evidence" value="ECO:0007669"/>
    <property type="project" value="InterPro"/>
</dbReference>
<dbReference type="FunFam" id="2.10.10.10:FF:000001">
    <property type="entry name" value="Fibronectin 1a isoform 1"/>
    <property type="match status" value="3"/>
</dbReference>
<dbReference type="InterPro" id="IPR001818">
    <property type="entry name" value="Pept_M10_metallopeptidase"/>
</dbReference>